<dbReference type="Pfam" id="PF10011">
    <property type="entry name" value="DUF2254"/>
    <property type="match status" value="1"/>
</dbReference>
<dbReference type="STRING" id="1030841.HMPREF9370_1346"/>
<evidence type="ECO:0000313" key="3">
    <source>
        <dbReference type="Proteomes" id="UP000005336"/>
    </source>
</evidence>
<feature type="transmembrane region" description="Helical" evidence="1">
    <location>
        <begin position="134"/>
        <end position="152"/>
    </location>
</feature>
<reference evidence="2 3" key="1">
    <citation type="submission" date="2011-06" db="EMBL/GenBank/DDBJ databases">
        <authorList>
            <person name="Muzny D."/>
            <person name="Qin X."/>
            <person name="Deng J."/>
            <person name="Jiang H."/>
            <person name="Liu Y."/>
            <person name="Qu J."/>
            <person name="Song X.-Z."/>
            <person name="Zhang L."/>
            <person name="Thornton R."/>
            <person name="Coyle M."/>
            <person name="Francisco L."/>
            <person name="Jackson L."/>
            <person name="Javaid M."/>
            <person name="Korchina V."/>
            <person name="Kovar C."/>
            <person name="Mata R."/>
            <person name="Mathew T."/>
            <person name="Ngo R."/>
            <person name="Nguyen L."/>
            <person name="Nguyen N."/>
            <person name="Okwuonu G."/>
            <person name="Ongeri F."/>
            <person name="Pham C."/>
            <person name="Simmons D."/>
            <person name="Wilczek-Boney K."/>
            <person name="Hale W."/>
            <person name="Jakkamsetti A."/>
            <person name="Pham P."/>
            <person name="Ruth R."/>
            <person name="San Lucas F."/>
            <person name="Warren J."/>
            <person name="Zhang J."/>
            <person name="Zhao Z."/>
            <person name="Zhou C."/>
            <person name="Zhu D."/>
            <person name="Lee S."/>
            <person name="Bess C."/>
            <person name="Blankenburg K."/>
            <person name="Forbes L."/>
            <person name="Fu Q."/>
            <person name="Gubbala S."/>
            <person name="Hirani K."/>
            <person name="Jayaseelan J.C."/>
            <person name="Lara F."/>
            <person name="Munidasa M."/>
            <person name="Palculict T."/>
            <person name="Patil S."/>
            <person name="Pu L.-L."/>
            <person name="Saada N."/>
            <person name="Tang L."/>
            <person name="Weissenberger G."/>
            <person name="Zhu Y."/>
            <person name="Hemphill L."/>
            <person name="Shang Y."/>
            <person name="Youmans B."/>
            <person name="Ayvaz T."/>
            <person name="Ross M."/>
            <person name="Santibanez J."/>
            <person name="Aqrawi P."/>
            <person name="Gross S."/>
            <person name="Joshi V."/>
            <person name="Fowler G."/>
            <person name="Nazareth L."/>
            <person name="Reid J."/>
            <person name="Worley K."/>
            <person name="Petrosino J."/>
            <person name="Highlander S."/>
            <person name="Gibbs R."/>
        </authorList>
    </citation>
    <scope>NUCLEOTIDE SEQUENCE [LARGE SCALE GENOMIC DNA]</scope>
    <source>
        <strain evidence="2 3">9715</strain>
    </source>
</reference>
<gene>
    <name evidence="2" type="ORF">HMPREF9370_1346</name>
</gene>
<keyword evidence="1" id="KW-0812">Transmembrane</keyword>
<dbReference type="HOGENOM" id="CLU_032303_0_0_4"/>
<proteinExistence type="predicted"/>
<name>G4CQI6_9NEIS</name>
<feature type="transmembrane region" description="Helical" evidence="1">
    <location>
        <begin position="47"/>
        <end position="71"/>
    </location>
</feature>
<feature type="transmembrane region" description="Helical" evidence="1">
    <location>
        <begin position="91"/>
        <end position="113"/>
    </location>
</feature>
<dbReference type="AlphaFoldDB" id="G4CQI6"/>
<dbReference type="Proteomes" id="UP000005336">
    <property type="component" value="Unassembled WGS sequence"/>
</dbReference>
<evidence type="ECO:0000256" key="1">
    <source>
        <dbReference type="SAM" id="Phobius"/>
    </source>
</evidence>
<organism evidence="2 3">
    <name type="scientific">Neisseria wadsworthii 9715</name>
    <dbReference type="NCBI Taxonomy" id="1030841"/>
    <lineage>
        <taxon>Bacteria</taxon>
        <taxon>Pseudomonadati</taxon>
        <taxon>Pseudomonadota</taxon>
        <taxon>Betaproteobacteria</taxon>
        <taxon>Neisseriales</taxon>
        <taxon>Neisseriaceae</taxon>
        <taxon>Neisseria</taxon>
    </lineage>
</organism>
<evidence type="ECO:0008006" key="4">
    <source>
        <dbReference type="Google" id="ProtNLM"/>
    </source>
</evidence>
<sequence>MGTQFVLHYGVCNYAAVFVYERAVNRKELKKMMYRWLLAFKKPSNKLWINPTLGALFAVLFAFMARLFNIYLPEDILPKIELSTLEGLLDVIASSMLAVSTFSLSIMVSAFSSAASGATPRATELVMGDNNTRIAIASFISAFIYAIVARTALGMEFYGQNGRFVLFVSTILVLVYLIVTLIRWVHTLSQLGRMGNTLNKIHAAAENSLLNYRTQPNMGATWHGNIGQKSVMVEAQSSGYLTHIDMATLQSKAEAQDWHIYIAVRPGELIMPGTVLAMVDKGGEEAADLHNCFVLEVERNYAQDPSWGFIVMSEAAQRALSPAVNDPGTAINVMTRMMRLLVDTKPDEEENKKSYDRLAIKPLDCGDWVRDGFAPLARDGAGILEVGLVMQKVLAGIWKSVPETEVSRAAKEMSALAFKRAEQELGFAPDVDTLRQKHKALFGSVS</sequence>
<keyword evidence="3" id="KW-1185">Reference proteome</keyword>
<protein>
    <recommendedName>
        <fullName evidence="4">DUF2254 domain-containing protein</fullName>
    </recommendedName>
</protein>
<dbReference type="PATRIC" id="fig|1030841.3.peg.1332"/>
<evidence type="ECO:0000313" key="2">
    <source>
        <dbReference type="EMBL" id="EGZ46434.1"/>
    </source>
</evidence>
<feature type="transmembrane region" description="Helical" evidence="1">
    <location>
        <begin position="164"/>
        <end position="185"/>
    </location>
</feature>
<dbReference type="EMBL" id="AGAZ01000049">
    <property type="protein sequence ID" value="EGZ46434.1"/>
    <property type="molecule type" value="Genomic_DNA"/>
</dbReference>
<feature type="transmembrane region" description="Helical" evidence="1">
    <location>
        <begin position="6"/>
        <end position="24"/>
    </location>
</feature>
<accession>G4CQI6</accession>
<keyword evidence="1" id="KW-0472">Membrane</keyword>
<keyword evidence="1" id="KW-1133">Transmembrane helix</keyword>
<dbReference type="InterPro" id="IPR018723">
    <property type="entry name" value="DUF2254_membrane"/>
</dbReference>
<comment type="caution">
    <text evidence="2">The sequence shown here is derived from an EMBL/GenBank/DDBJ whole genome shotgun (WGS) entry which is preliminary data.</text>
</comment>